<protein>
    <submittedName>
        <fullName evidence="1">Uncharacterized protein</fullName>
    </submittedName>
</protein>
<reference evidence="1 2" key="1">
    <citation type="submission" date="2020-06" db="EMBL/GenBank/DDBJ databases">
        <title>Transcriptomic and genomic resources for Thalictrum thalictroides and T. hernandezii: Facilitating candidate gene discovery in an emerging model plant lineage.</title>
        <authorList>
            <person name="Arias T."/>
            <person name="Riano-Pachon D.M."/>
            <person name="Di Stilio V.S."/>
        </authorList>
    </citation>
    <scope>NUCLEOTIDE SEQUENCE [LARGE SCALE GENOMIC DNA]</scope>
    <source>
        <strain evidence="2">cv. WT478/WT964</strain>
        <tissue evidence="1">Leaves</tissue>
    </source>
</reference>
<accession>A0A7J6VG76</accession>
<dbReference type="EMBL" id="JABWDY010033789">
    <property type="protein sequence ID" value="KAF5183210.1"/>
    <property type="molecule type" value="Genomic_DNA"/>
</dbReference>
<keyword evidence="2" id="KW-1185">Reference proteome</keyword>
<dbReference type="Proteomes" id="UP000554482">
    <property type="component" value="Unassembled WGS sequence"/>
</dbReference>
<evidence type="ECO:0000313" key="1">
    <source>
        <dbReference type="EMBL" id="KAF5183210.1"/>
    </source>
</evidence>
<proteinExistence type="predicted"/>
<dbReference type="AlphaFoldDB" id="A0A7J6VG76"/>
<gene>
    <name evidence="1" type="ORF">FRX31_027207</name>
</gene>
<evidence type="ECO:0000313" key="2">
    <source>
        <dbReference type="Proteomes" id="UP000554482"/>
    </source>
</evidence>
<organism evidence="1 2">
    <name type="scientific">Thalictrum thalictroides</name>
    <name type="common">Rue-anemone</name>
    <name type="synonym">Anemone thalictroides</name>
    <dbReference type="NCBI Taxonomy" id="46969"/>
    <lineage>
        <taxon>Eukaryota</taxon>
        <taxon>Viridiplantae</taxon>
        <taxon>Streptophyta</taxon>
        <taxon>Embryophyta</taxon>
        <taxon>Tracheophyta</taxon>
        <taxon>Spermatophyta</taxon>
        <taxon>Magnoliopsida</taxon>
        <taxon>Ranunculales</taxon>
        <taxon>Ranunculaceae</taxon>
        <taxon>Thalictroideae</taxon>
        <taxon>Thalictrum</taxon>
    </lineage>
</organism>
<comment type="caution">
    <text evidence="1">The sequence shown here is derived from an EMBL/GenBank/DDBJ whole genome shotgun (WGS) entry which is preliminary data.</text>
</comment>
<name>A0A7J6VG76_THATH</name>
<sequence length="99" mass="10952">MYGGNDHVYGVICTGTLHRKLTTVFGSTELHKSCCDRPGAYAIFSSGGEPEDLIEDWEGAIVSAFSKKIAFCAFRNLNLIAIQAEDLLHCLKKHFMLMP</sequence>